<dbReference type="Proteomes" id="UP000580250">
    <property type="component" value="Unassembled WGS sequence"/>
</dbReference>
<protein>
    <recommendedName>
        <fullName evidence="1">F-box domain-containing protein</fullName>
    </recommendedName>
</protein>
<reference evidence="2 3" key="1">
    <citation type="submission" date="2020-08" db="EMBL/GenBank/DDBJ databases">
        <authorList>
            <person name="Koutsovoulos G."/>
            <person name="Danchin GJ E."/>
        </authorList>
    </citation>
    <scope>NUCLEOTIDE SEQUENCE [LARGE SCALE GENOMIC DNA]</scope>
</reference>
<dbReference type="AlphaFoldDB" id="A0A6V7VTV7"/>
<feature type="domain" description="F-box" evidence="1">
    <location>
        <begin position="1"/>
        <end position="51"/>
    </location>
</feature>
<name>A0A6V7VTV7_MELEN</name>
<proteinExistence type="predicted"/>
<accession>A0A6V7VTV7</accession>
<evidence type="ECO:0000313" key="2">
    <source>
        <dbReference type="EMBL" id="CAD2178345.1"/>
    </source>
</evidence>
<gene>
    <name evidence="2" type="ORF">MENT_LOCUS30280</name>
</gene>
<dbReference type="PROSITE" id="PS50181">
    <property type="entry name" value="FBOX"/>
    <property type="match status" value="1"/>
</dbReference>
<evidence type="ECO:0000259" key="1">
    <source>
        <dbReference type="PROSITE" id="PS50181"/>
    </source>
</evidence>
<comment type="caution">
    <text evidence="2">The sequence shown here is derived from an EMBL/GenBank/DDBJ whole genome shotgun (WGS) entry which is preliminary data.</text>
</comment>
<organism evidence="2 3">
    <name type="scientific">Meloidogyne enterolobii</name>
    <name type="common">Root-knot nematode worm</name>
    <name type="synonym">Meloidogyne mayaguensis</name>
    <dbReference type="NCBI Taxonomy" id="390850"/>
    <lineage>
        <taxon>Eukaryota</taxon>
        <taxon>Metazoa</taxon>
        <taxon>Ecdysozoa</taxon>
        <taxon>Nematoda</taxon>
        <taxon>Chromadorea</taxon>
        <taxon>Rhabditida</taxon>
        <taxon>Tylenchina</taxon>
        <taxon>Tylenchomorpha</taxon>
        <taxon>Tylenchoidea</taxon>
        <taxon>Meloidogynidae</taxon>
        <taxon>Meloidogyninae</taxon>
        <taxon>Meloidogyne</taxon>
    </lineage>
</organism>
<dbReference type="InterPro" id="IPR001810">
    <property type="entry name" value="F-box_dom"/>
</dbReference>
<evidence type="ECO:0000313" key="3">
    <source>
        <dbReference type="Proteomes" id="UP000580250"/>
    </source>
</evidence>
<sequence>MYSLPIEAKLDVLKCLNFNQLISFKLINFYFLNLINKYEGELCFRMKFKKLSINVNLQELDSYKIIEPKPGFVKYILNDKRKKYLHTDLFRYFYLIFFSENERSSLNSVVCIERTFDYLLDNEPRYYILKLPIFPRSFEELAIIRYCLGQLFTNSVFEYALFGEAVFNPELLDLLFNDNKTISHKFHIQKPNLFPSGTVSIDYIWKFVSKHLTISDCLTIDFDNNFGIYSIDPKLFDIITMRGYGLPKILLRNLTCKRLYSEIIKHITKSEDCSQMVANISLHYSWPLKFKLSERAENIEIKQLNGVKYTKYQLANIHNPKIKFSFCNEERNNGMIVNVKIRKMKE</sequence>
<dbReference type="EMBL" id="CAJEWN010000317">
    <property type="protein sequence ID" value="CAD2178345.1"/>
    <property type="molecule type" value="Genomic_DNA"/>
</dbReference>